<sequence length="117" mass="13286">MNLLPTQIYRADTAQCVAEVMVPPTQQPGSFVEVEGAIYAVLERRHRYSLRCGRYRLDRIVLYVQPAQGTLGERKLHQGHWVIGDPTCRFNARSALIRCAQNPSGPCDGCRYYEMAE</sequence>
<organism evidence="1 2">
    <name type="scientific">Gloeobacter violaceus (strain ATCC 29082 / PCC 7421)</name>
    <dbReference type="NCBI Taxonomy" id="251221"/>
    <lineage>
        <taxon>Bacteria</taxon>
        <taxon>Bacillati</taxon>
        <taxon>Cyanobacteriota</taxon>
        <taxon>Cyanophyceae</taxon>
        <taxon>Gloeobacterales</taxon>
        <taxon>Gloeobacteraceae</taxon>
        <taxon>Gloeobacter</taxon>
    </lineage>
</organism>
<dbReference type="PATRIC" id="fig|251221.4.peg.3582"/>
<dbReference type="InParanoid" id="Q7NFH6"/>
<evidence type="ECO:0000313" key="1">
    <source>
        <dbReference type="EMBL" id="BAC91490.1"/>
    </source>
</evidence>
<dbReference type="eggNOG" id="ENOG502ZVSU">
    <property type="taxonomic scope" value="Bacteria"/>
</dbReference>
<dbReference type="Proteomes" id="UP000000557">
    <property type="component" value="Chromosome"/>
</dbReference>
<accession>Q7NFH6</accession>
<dbReference type="Pfam" id="PF20065">
    <property type="entry name" value="DUF6464"/>
    <property type="match status" value="1"/>
</dbReference>
<proteinExistence type="predicted"/>
<dbReference type="RefSeq" id="WP_011143538.1">
    <property type="nucleotide sequence ID" value="NC_005125.1"/>
</dbReference>
<evidence type="ECO:0000313" key="2">
    <source>
        <dbReference type="Proteomes" id="UP000000557"/>
    </source>
</evidence>
<keyword evidence="2" id="KW-1185">Reference proteome</keyword>
<dbReference type="EnsemblBacteria" id="BAC91490">
    <property type="protein sequence ID" value="BAC91490"/>
    <property type="gene ID" value="BAC91490"/>
</dbReference>
<name>Q7NFH6_GLOVI</name>
<dbReference type="OrthoDB" id="458077at2"/>
<reference evidence="1 2" key="2">
    <citation type="journal article" date="2003" name="DNA Res.">
        <title>Complete genome structure of Gloeobacter violaceus PCC 7421, a cyanobacterium that lacks thylakoids (supplement).</title>
        <authorList>
            <person name="Nakamura Y."/>
            <person name="Kaneko T."/>
            <person name="Sato S."/>
            <person name="Mimuro M."/>
            <person name="Miyashita H."/>
            <person name="Tsuchiya T."/>
            <person name="Sasamoto S."/>
            <person name="Watanabe A."/>
            <person name="Kawashima K."/>
            <person name="Kishida Y."/>
            <person name="Kiyokawa C."/>
            <person name="Kohara M."/>
            <person name="Matsumoto M."/>
            <person name="Matsuno A."/>
            <person name="Nakazaki N."/>
            <person name="Shimpo S."/>
            <person name="Takeuchi C."/>
            <person name="Yamada M."/>
            <person name="Tabata S."/>
        </authorList>
    </citation>
    <scope>NUCLEOTIDE SEQUENCE [LARGE SCALE GENOMIC DNA]</scope>
    <source>
        <strain evidence="2">ATCC 29082 / PCC 7421</strain>
    </source>
</reference>
<dbReference type="HOGENOM" id="CLU_162037_0_0_3"/>
<dbReference type="STRING" id="251221.gene:10761062"/>
<gene>
    <name evidence="1" type="ordered locus">glr3549</name>
</gene>
<dbReference type="AlphaFoldDB" id="Q7NFH6"/>
<reference evidence="1 2" key="1">
    <citation type="journal article" date="2003" name="DNA Res.">
        <title>Complete genome structure of Gloeobacter violaceus PCC 7421, a cyanobacterium that lacks thylakoids.</title>
        <authorList>
            <person name="Nakamura Y."/>
            <person name="Kaneko T."/>
            <person name="Sato S."/>
            <person name="Mimuro M."/>
            <person name="Miyashita H."/>
            <person name="Tsuchiya T."/>
            <person name="Sasamoto S."/>
            <person name="Watanabe A."/>
            <person name="Kawashima K."/>
            <person name="Kishida Y."/>
            <person name="Kiyokawa C."/>
            <person name="Kohara M."/>
            <person name="Matsumoto M."/>
            <person name="Matsuno A."/>
            <person name="Nakazaki N."/>
            <person name="Shimpo S."/>
            <person name="Takeuchi C."/>
            <person name="Yamada M."/>
            <person name="Tabata S."/>
        </authorList>
    </citation>
    <scope>NUCLEOTIDE SEQUENCE [LARGE SCALE GENOMIC DNA]</scope>
    <source>
        <strain evidence="2">ATCC 29082 / PCC 7421</strain>
    </source>
</reference>
<dbReference type="KEGG" id="gvi:glr3549"/>
<dbReference type="InterPro" id="IPR045589">
    <property type="entry name" value="DUF6464"/>
</dbReference>
<dbReference type="PhylomeDB" id="Q7NFH6"/>
<protein>
    <submittedName>
        <fullName evidence="1">Glr3549 protein</fullName>
    </submittedName>
</protein>
<dbReference type="EMBL" id="BA000045">
    <property type="protein sequence ID" value="BAC91490.1"/>
    <property type="molecule type" value="Genomic_DNA"/>
</dbReference>